<dbReference type="Proteomes" id="UP001157091">
    <property type="component" value="Unassembled WGS sequence"/>
</dbReference>
<name>A0ABQ6I794_9MICO</name>
<feature type="region of interest" description="Disordered" evidence="1">
    <location>
        <begin position="1"/>
        <end position="113"/>
    </location>
</feature>
<proteinExistence type="predicted"/>
<evidence type="ECO:0000313" key="3">
    <source>
        <dbReference type="Proteomes" id="UP001157091"/>
    </source>
</evidence>
<protein>
    <submittedName>
        <fullName evidence="2">Uncharacterized protein</fullName>
    </submittedName>
</protein>
<feature type="compositionally biased region" description="Low complexity" evidence="1">
    <location>
        <begin position="48"/>
        <end position="58"/>
    </location>
</feature>
<reference evidence="3" key="1">
    <citation type="journal article" date="2019" name="Int. J. Syst. Evol. Microbiol.">
        <title>The Global Catalogue of Microorganisms (GCM) 10K type strain sequencing project: providing services to taxonomists for standard genome sequencing and annotation.</title>
        <authorList>
            <consortium name="The Broad Institute Genomics Platform"/>
            <consortium name="The Broad Institute Genome Sequencing Center for Infectious Disease"/>
            <person name="Wu L."/>
            <person name="Ma J."/>
        </authorList>
    </citation>
    <scope>NUCLEOTIDE SEQUENCE [LARGE SCALE GENOMIC DNA]</scope>
    <source>
        <strain evidence="3">NBRC 106348</strain>
    </source>
</reference>
<accession>A0ABQ6I794</accession>
<evidence type="ECO:0000256" key="1">
    <source>
        <dbReference type="SAM" id="MobiDB-lite"/>
    </source>
</evidence>
<feature type="compositionally biased region" description="Basic and acidic residues" evidence="1">
    <location>
        <begin position="11"/>
        <end position="44"/>
    </location>
</feature>
<comment type="caution">
    <text evidence="2">The sequence shown here is derived from an EMBL/GenBank/DDBJ whole genome shotgun (WGS) entry which is preliminary data.</text>
</comment>
<feature type="compositionally biased region" description="Basic residues" evidence="1">
    <location>
        <begin position="61"/>
        <end position="73"/>
    </location>
</feature>
<organism evidence="2 3">
    <name type="scientific">Luteimicrobium album</name>
    <dbReference type="NCBI Taxonomy" id="1054550"/>
    <lineage>
        <taxon>Bacteria</taxon>
        <taxon>Bacillati</taxon>
        <taxon>Actinomycetota</taxon>
        <taxon>Actinomycetes</taxon>
        <taxon>Micrococcales</taxon>
        <taxon>Luteimicrobium</taxon>
    </lineage>
</organism>
<sequence length="130" mass="14189">MHAGGGVGVEELDHRLDREDRRTQVGQHDDAVGRRQGPADRVLDPVEVGAQAAVGQAARRLDRHRGRHLRGQPRRPTSELVGVRDEDERRRGATAGIRHGSGSDATTPAARMSAVDVAPGSWWPMLRSPR</sequence>
<keyword evidence="3" id="KW-1185">Reference proteome</keyword>
<evidence type="ECO:0000313" key="2">
    <source>
        <dbReference type="EMBL" id="GMA26517.1"/>
    </source>
</evidence>
<gene>
    <name evidence="2" type="ORF">GCM10025864_42760</name>
</gene>
<feature type="compositionally biased region" description="Basic and acidic residues" evidence="1">
    <location>
        <begin position="82"/>
        <end position="91"/>
    </location>
</feature>
<dbReference type="EMBL" id="BSUK01000001">
    <property type="protein sequence ID" value="GMA26517.1"/>
    <property type="molecule type" value="Genomic_DNA"/>
</dbReference>